<dbReference type="SUPFAM" id="SSF52540">
    <property type="entry name" value="P-loop containing nucleoside triphosphate hydrolases"/>
    <property type="match status" value="1"/>
</dbReference>
<dbReference type="Gene3D" id="3.40.50.300">
    <property type="entry name" value="P-loop containing nucleotide triphosphate hydrolases"/>
    <property type="match status" value="1"/>
</dbReference>
<protein>
    <submittedName>
        <fullName evidence="2">DNA-directed RNA polymerase specialized sigma subunit, sigma24</fullName>
    </submittedName>
</protein>
<dbReference type="GO" id="GO:0000428">
    <property type="term" value="C:DNA-directed RNA polymerase complex"/>
    <property type="evidence" value="ECO:0007669"/>
    <property type="project" value="UniProtKB-KW"/>
</dbReference>
<dbReference type="EMBL" id="CP003607">
    <property type="protein sequence ID" value="AFY84555.1"/>
    <property type="molecule type" value="Genomic_DNA"/>
</dbReference>
<dbReference type="AlphaFoldDB" id="K9TPR9"/>
<evidence type="ECO:0000259" key="1">
    <source>
        <dbReference type="Pfam" id="PF08281"/>
    </source>
</evidence>
<name>K9TPR9_9CYAN</name>
<dbReference type="eggNOG" id="COG1595">
    <property type="taxonomic scope" value="Bacteria"/>
</dbReference>
<dbReference type="eggNOG" id="COG1672">
    <property type="taxonomic scope" value="Bacteria"/>
</dbReference>
<dbReference type="InParanoid" id="K9TPR9"/>
<feature type="domain" description="RNA polymerase sigma factor 70 region 4 type 2" evidence="1">
    <location>
        <begin position="46"/>
        <end position="85"/>
    </location>
</feature>
<dbReference type="GO" id="GO:0003677">
    <property type="term" value="F:DNA binding"/>
    <property type="evidence" value="ECO:0007669"/>
    <property type="project" value="InterPro"/>
</dbReference>
<dbReference type="InterPro" id="IPR013324">
    <property type="entry name" value="RNA_pol_sigma_r3/r4-like"/>
</dbReference>
<dbReference type="Gene3D" id="1.10.10.10">
    <property type="entry name" value="Winged helix-like DNA-binding domain superfamily/Winged helix DNA-binding domain"/>
    <property type="match status" value="1"/>
</dbReference>
<dbReference type="InterPro" id="IPR027417">
    <property type="entry name" value="P-loop_NTPase"/>
</dbReference>
<keyword evidence="2" id="KW-0804">Transcription</keyword>
<keyword evidence="2" id="KW-0240">DNA-directed RNA polymerase</keyword>
<dbReference type="GO" id="GO:0006352">
    <property type="term" value="P:DNA-templated transcription initiation"/>
    <property type="evidence" value="ECO:0007669"/>
    <property type="project" value="InterPro"/>
</dbReference>
<accession>K9TPR9</accession>
<dbReference type="GO" id="GO:0016987">
    <property type="term" value="F:sigma factor activity"/>
    <property type="evidence" value="ECO:0007669"/>
    <property type="project" value="InterPro"/>
</dbReference>
<keyword evidence="3" id="KW-1185">Reference proteome</keyword>
<evidence type="ECO:0000313" key="2">
    <source>
        <dbReference type="EMBL" id="AFY84555.1"/>
    </source>
</evidence>
<dbReference type="Pfam" id="PF14516">
    <property type="entry name" value="AAA_35"/>
    <property type="match status" value="1"/>
</dbReference>
<dbReference type="KEGG" id="oac:Oscil6304_5053"/>
<dbReference type="PATRIC" id="fig|56110.3.peg.6177"/>
<dbReference type="HOGENOM" id="CLU_021307_1_0_3"/>
<dbReference type="Pfam" id="PF08281">
    <property type="entry name" value="Sigma70_r4_2"/>
    <property type="match status" value="1"/>
</dbReference>
<dbReference type="STRING" id="56110.Oscil6304_5053"/>
<organism evidence="2 3">
    <name type="scientific">Oscillatoria acuminata PCC 6304</name>
    <dbReference type="NCBI Taxonomy" id="56110"/>
    <lineage>
        <taxon>Bacteria</taxon>
        <taxon>Bacillati</taxon>
        <taxon>Cyanobacteriota</taxon>
        <taxon>Cyanophyceae</taxon>
        <taxon>Oscillatoriophycideae</taxon>
        <taxon>Oscillatoriales</taxon>
        <taxon>Oscillatoriaceae</taxon>
        <taxon>Oscillatoria</taxon>
    </lineage>
</organism>
<sequence>MEQNSGIPSETEELSEDNRVSVIVSLRGSKSVFSREFLTQIAHQHQLSPDQERVFLLRFAEDQDYEDIAEQVETSKGACLKRMGQVYKKFGIEGGTRGKESELRAFLDQRWVQHRASVLPGLEVNLGSPTARGVNSRVLSETSSAIAAISSPAMVSRKVALFFGDRQPDERLLTPLTQAIASAGHQLILAGVHPQSGENGLGQLQQELQGCDRLLLLLCGQSAFSDLLIEEVRLAREVRETRKDGTPDMFAIRINWPTDSPVSYDLRVLLQGVPQREWRSPFDTPELVTEVLQAIETGTLPRQVAVESAVISALTPTWESADGRPLPFAGPELPEGQVDLASPFYVNRSPIEERCYEMILQPGALIRIKAPRQMGKTSLMARILNHAANHGYRPVHLSFHLADKGVFASLDKFLQWFCAYIGQQLQLPNQLPEYWDDFLGSNVNCKSYFEDYLLQEIHTPLALCLDEVDRVFQHPDIADDFFGLLRAWHEESKRREIWKKLRLVVVHSTEVYIPMNINQSPFNVGLPIELPEFTPNLVQDLAQRYGINWCETDVNRLMNMVGGHPFLVRLALYHIARQDITLETLLKTAPTESGFYNDHLRRHLWNLEQHPPLARAMKEVVFSPNPVRLPSEQAFKLHSMGLVKFQGNESVERCDLYRQYFRNRLDE</sequence>
<dbReference type="OrthoDB" id="502668at2"/>
<gene>
    <name evidence="2" type="ORF">Oscil6304_5053</name>
</gene>
<dbReference type="InterPro" id="IPR013249">
    <property type="entry name" value="RNA_pol_sigma70_r4_t2"/>
</dbReference>
<dbReference type="InterPro" id="IPR036388">
    <property type="entry name" value="WH-like_DNA-bd_sf"/>
</dbReference>
<reference evidence="2 3" key="1">
    <citation type="submission" date="2012-06" db="EMBL/GenBank/DDBJ databases">
        <title>Finished chromosome of genome of Oscillatoria acuminata PCC 6304.</title>
        <authorList>
            <consortium name="US DOE Joint Genome Institute"/>
            <person name="Gugger M."/>
            <person name="Coursin T."/>
            <person name="Rippka R."/>
            <person name="Tandeau De Marsac N."/>
            <person name="Huntemann M."/>
            <person name="Wei C.-L."/>
            <person name="Han J."/>
            <person name="Detter J.C."/>
            <person name="Han C."/>
            <person name="Tapia R."/>
            <person name="Davenport K."/>
            <person name="Daligault H."/>
            <person name="Erkkila T."/>
            <person name="Gu W."/>
            <person name="Munk A.C.C."/>
            <person name="Teshima H."/>
            <person name="Xu Y."/>
            <person name="Chain P."/>
            <person name="Chen A."/>
            <person name="Krypides N."/>
            <person name="Mavromatis K."/>
            <person name="Markowitz V."/>
            <person name="Szeto E."/>
            <person name="Ivanova N."/>
            <person name="Mikhailova N."/>
            <person name="Ovchinnikova G."/>
            <person name="Pagani I."/>
            <person name="Pati A."/>
            <person name="Goodwin L."/>
            <person name="Peters L."/>
            <person name="Pitluck S."/>
            <person name="Woyke T."/>
            <person name="Kerfeld C."/>
        </authorList>
    </citation>
    <scope>NUCLEOTIDE SEQUENCE [LARGE SCALE GENOMIC DNA]</scope>
    <source>
        <strain evidence="2 3">PCC 6304</strain>
    </source>
</reference>
<dbReference type="SUPFAM" id="SSF88659">
    <property type="entry name" value="Sigma3 and sigma4 domains of RNA polymerase sigma factors"/>
    <property type="match status" value="1"/>
</dbReference>
<evidence type="ECO:0000313" key="3">
    <source>
        <dbReference type="Proteomes" id="UP000010367"/>
    </source>
</evidence>
<proteinExistence type="predicted"/>
<dbReference type="Proteomes" id="UP000010367">
    <property type="component" value="Chromosome"/>
</dbReference>